<dbReference type="GO" id="GO:0003700">
    <property type="term" value="F:DNA-binding transcription factor activity"/>
    <property type="evidence" value="ECO:0007669"/>
    <property type="project" value="InterPro"/>
</dbReference>
<evidence type="ECO:0000256" key="2">
    <source>
        <dbReference type="ARBA" id="ARBA00023015"/>
    </source>
</evidence>
<keyword evidence="10" id="KW-1185">Reference proteome</keyword>
<dbReference type="InterPro" id="IPR036388">
    <property type="entry name" value="WH-like_DNA-bd_sf"/>
</dbReference>
<evidence type="ECO:0000313" key="6">
    <source>
        <dbReference type="EMBL" id="MBK1936167.1"/>
    </source>
</evidence>
<evidence type="ECO:0000313" key="10">
    <source>
        <dbReference type="Proteomes" id="UP000664048"/>
    </source>
</evidence>
<keyword evidence="4" id="KW-0804">Transcription</keyword>
<dbReference type="PANTHER" id="PTHR30118">
    <property type="entry name" value="HTH-TYPE TRANSCRIPTIONAL REGULATOR LEUO-RELATED"/>
    <property type="match status" value="1"/>
</dbReference>
<dbReference type="Gene3D" id="1.10.10.10">
    <property type="entry name" value="Winged helix-like DNA-binding domain superfamily/Winged helix DNA-binding domain"/>
    <property type="match status" value="1"/>
</dbReference>
<evidence type="ECO:0000313" key="11">
    <source>
        <dbReference type="Proteomes" id="UP001220209"/>
    </source>
</evidence>
<dbReference type="PROSITE" id="PS50931">
    <property type="entry name" value="HTH_LYSR"/>
    <property type="match status" value="1"/>
</dbReference>
<dbReference type="Gene3D" id="3.40.190.10">
    <property type="entry name" value="Periplasmic binding protein-like II"/>
    <property type="match status" value="2"/>
</dbReference>
<dbReference type="PANTHER" id="PTHR30118:SF6">
    <property type="entry name" value="HTH-TYPE TRANSCRIPTIONAL REGULATOR LEUO"/>
    <property type="match status" value="1"/>
</dbReference>
<organism evidence="6 9">
    <name type="scientific">Burkholderia contaminans</name>
    <dbReference type="NCBI Taxonomy" id="488447"/>
    <lineage>
        <taxon>Bacteria</taxon>
        <taxon>Pseudomonadati</taxon>
        <taxon>Pseudomonadota</taxon>
        <taxon>Betaproteobacteria</taxon>
        <taxon>Burkholderiales</taxon>
        <taxon>Burkholderiaceae</taxon>
        <taxon>Burkholderia</taxon>
        <taxon>Burkholderia cepacia complex</taxon>
    </lineage>
</organism>
<dbReference type="InterPro" id="IPR005119">
    <property type="entry name" value="LysR_subst-bd"/>
</dbReference>
<dbReference type="RefSeq" id="WP_046196573.1">
    <property type="nucleotide sequence ID" value="NZ_AP018359.1"/>
</dbReference>
<dbReference type="OrthoDB" id="5495633at2"/>
<dbReference type="InterPro" id="IPR036390">
    <property type="entry name" value="WH_DNA-bd_sf"/>
</dbReference>
<reference evidence="7 10" key="2">
    <citation type="submission" date="2021-03" db="EMBL/GenBank/DDBJ databases">
        <title>Clinical course, treatment and visual outcome of an outbreak of Burkholderia contaminans endophthalmitis following cataract surgery.</title>
        <authorList>
            <person name="Lind C."/>
            <person name="Olsen K."/>
            <person name="Angelsen N.K."/>
            <person name="Krefting E.A."/>
            <person name="Fossen K."/>
            <person name="Gravningen K."/>
            <person name="Depoorter E."/>
            <person name="Vandamme P."/>
            <person name="Bertelsen G."/>
        </authorList>
    </citation>
    <scope>NUCLEOTIDE SEQUENCE [LARGE SCALE GENOMIC DNA]</scope>
    <source>
        <strain evidence="7 10">51242556</strain>
    </source>
</reference>
<dbReference type="InterPro" id="IPR050389">
    <property type="entry name" value="LysR-type_TF"/>
</dbReference>
<dbReference type="SUPFAM" id="SSF46785">
    <property type="entry name" value="Winged helix' DNA-binding domain"/>
    <property type="match status" value="1"/>
</dbReference>
<sequence>MRFNRLDLNLLVALDALLAERNITRAAERLHLSQSATSGVLARLRGYFEDELLVQVGRKMEPTLLALRLAGPVRDIILKVQATLAIKSDFDLATTAQHFRICASDYMVTVLLNRVLQAKDRQAPHVTLELIAQTRSPGDVLKRGELDFLVIPDRFLADDQPYEVLFEDSYTCVAWAGNEQIGDTLDFDQYMQLGHITPRFGRARQPTLEDWFMKQYGLVRRIDVVTYDFTSMAQLLVGTSLIATMQSQLAKRYAAYLPLRLIPLPLEIPVLRECLQWPRYLEDDPGHQWMRQLFRQAAAELAGGLPAVPSVPPESGAAGD</sequence>
<keyword evidence="2" id="KW-0805">Transcription regulation</keyword>
<dbReference type="GO" id="GO:0003677">
    <property type="term" value="F:DNA binding"/>
    <property type="evidence" value="ECO:0007669"/>
    <property type="project" value="UniProtKB-KW"/>
</dbReference>
<dbReference type="InterPro" id="IPR037416">
    <property type="entry name" value="NodD_PBP2"/>
</dbReference>
<dbReference type="Proteomes" id="UP000611459">
    <property type="component" value="Unassembled WGS sequence"/>
</dbReference>
<dbReference type="CDD" id="cd08462">
    <property type="entry name" value="PBP2_NodD"/>
    <property type="match status" value="1"/>
</dbReference>
<dbReference type="SUPFAM" id="SSF53850">
    <property type="entry name" value="Periplasmic binding protein-like II"/>
    <property type="match status" value="1"/>
</dbReference>
<evidence type="ECO:0000256" key="1">
    <source>
        <dbReference type="ARBA" id="ARBA00009437"/>
    </source>
</evidence>
<name>A0A1E3FRZ7_9BURK</name>
<keyword evidence="3" id="KW-0238">DNA-binding</keyword>
<comment type="similarity">
    <text evidence="1">Belongs to the LysR transcriptional regulatory family.</text>
</comment>
<evidence type="ECO:0000256" key="4">
    <source>
        <dbReference type="ARBA" id="ARBA00023163"/>
    </source>
</evidence>
<evidence type="ECO:0000259" key="5">
    <source>
        <dbReference type="PROSITE" id="PS50931"/>
    </source>
</evidence>
<accession>A0A1E3FRZ7</accession>
<dbReference type="GeneID" id="93195508"/>
<dbReference type="Proteomes" id="UP000664048">
    <property type="component" value="Unassembled WGS sequence"/>
</dbReference>
<dbReference type="EMBL" id="CP090642">
    <property type="protein sequence ID" value="WFN22718.1"/>
    <property type="molecule type" value="Genomic_DNA"/>
</dbReference>
<dbReference type="InterPro" id="IPR000847">
    <property type="entry name" value="LysR_HTH_N"/>
</dbReference>
<gene>
    <name evidence="7" type="ORF">J4M89_40630</name>
    <name evidence="6" type="ORF">JIN94_40515</name>
    <name evidence="8" type="ORF">LXE91_32630</name>
</gene>
<dbReference type="Pfam" id="PF00126">
    <property type="entry name" value="HTH_1"/>
    <property type="match status" value="1"/>
</dbReference>
<dbReference type="AlphaFoldDB" id="A0A1E3FRZ7"/>
<evidence type="ECO:0000256" key="3">
    <source>
        <dbReference type="ARBA" id="ARBA00023125"/>
    </source>
</evidence>
<dbReference type="Proteomes" id="UP001220209">
    <property type="component" value="Chromosome 3"/>
</dbReference>
<dbReference type="EMBL" id="JAENIB010000051">
    <property type="protein sequence ID" value="MBK1936167.1"/>
    <property type="molecule type" value="Genomic_DNA"/>
</dbReference>
<feature type="domain" description="HTH lysR-type" evidence="5">
    <location>
        <begin position="6"/>
        <end position="63"/>
    </location>
</feature>
<evidence type="ECO:0000313" key="7">
    <source>
        <dbReference type="EMBL" id="MBO1835692.1"/>
    </source>
</evidence>
<proteinExistence type="inferred from homology"/>
<dbReference type="Pfam" id="PF03466">
    <property type="entry name" value="LysR_substrate"/>
    <property type="match status" value="1"/>
</dbReference>
<dbReference type="EMBL" id="JAGEMX010000040">
    <property type="protein sequence ID" value="MBO1835692.1"/>
    <property type="molecule type" value="Genomic_DNA"/>
</dbReference>
<evidence type="ECO:0000313" key="8">
    <source>
        <dbReference type="EMBL" id="WFN22718.1"/>
    </source>
</evidence>
<protein>
    <submittedName>
        <fullName evidence="6">LysR family transcriptional regulator</fullName>
    </submittedName>
</protein>
<reference evidence="6" key="1">
    <citation type="submission" date="2021-01" db="EMBL/GenBank/DDBJ databases">
        <title>Outbreak of Burkholderia contaminns endophthalmitis traced to a clinical ventilation system.</title>
        <authorList>
            <person name="Lipuma J."/>
            <person name="Spilker T."/>
            <person name="Kratholm J."/>
        </authorList>
    </citation>
    <scope>NUCLEOTIDE SEQUENCE</scope>
    <source>
        <strain evidence="6">HI4954</strain>
    </source>
</reference>
<reference evidence="8 11" key="3">
    <citation type="submission" date="2021-12" db="EMBL/GenBank/DDBJ databases">
        <title>Genomic and phenotypic characterization of three Burkholderia contaminans isolates recovered from different sources.</title>
        <authorList>
            <person name="Lopez De Volder A."/>
            <person name="Fan Y."/>
            <person name="Nunvar J."/>
            <person name="Herrera T."/>
            <person name="Timp W."/>
            <person name="Degrossi J."/>
        </authorList>
    </citation>
    <scope>NUCLEOTIDE SEQUENCE [LARGE SCALE GENOMIC DNA]</scope>
    <source>
        <strain evidence="8 11">LMG 23361</strain>
    </source>
</reference>
<evidence type="ECO:0000313" key="9">
    <source>
        <dbReference type="Proteomes" id="UP000611459"/>
    </source>
</evidence>